<dbReference type="InterPro" id="IPR022674">
    <property type="entry name" value="G6P_DH_NAD-bd"/>
</dbReference>
<keyword evidence="3 6" id="KW-0521">NADP</keyword>
<feature type="binding site" evidence="6">
    <location>
        <position position="348"/>
    </location>
    <ligand>
        <name>substrate</name>
    </ligand>
</feature>
<feature type="active site" description="Proton acceptor" evidence="6">
    <location>
        <position position="260"/>
    </location>
</feature>
<dbReference type="Gene3D" id="3.30.360.10">
    <property type="entry name" value="Dihydrodipicolinate Reductase, domain 2"/>
    <property type="match status" value="1"/>
</dbReference>
<dbReference type="PIRSF" id="PIRSF000110">
    <property type="entry name" value="G6PD"/>
    <property type="match status" value="1"/>
</dbReference>
<evidence type="ECO:0000259" key="7">
    <source>
        <dbReference type="Pfam" id="PF00479"/>
    </source>
</evidence>
<evidence type="ECO:0000256" key="4">
    <source>
        <dbReference type="ARBA" id="ARBA00023002"/>
    </source>
</evidence>
<dbReference type="GO" id="GO:0006006">
    <property type="term" value="P:glucose metabolic process"/>
    <property type="evidence" value="ECO:0007669"/>
    <property type="project" value="UniProtKB-KW"/>
</dbReference>
<name>A0A2H0VAR7_9BACT</name>
<comment type="similarity">
    <text evidence="6">Belongs to the glucose-6-phosphate dehydrogenase family.</text>
</comment>
<dbReference type="UniPathway" id="UPA00115">
    <property type="reaction ID" value="UER00408"/>
</dbReference>
<dbReference type="GO" id="GO:0004345">
    <property type="term" value="F:glucose-6-phosphate dehydrogenase activity"/>
    <property type="evidence" value="ECO:0007669"/>
    <property type="project" value="UniProtKB-UniRule"/>
</dbReference>
<feature type="binding site" evidence="6">
    <location>
        <position position="255"/>
    </location>
    <ligand>
        <name>substrate</name>
    </ligand>
</feature>
<evidence type="ECO:0000256" key="2">
    <source>
        <dbReference type="ARBA" id="ARBA00022526"/>
    </source>
</evidence>
<feature type="binding site" evidence="6">
    <location>
        <position position="353"/>
    </location>
    <ligand>
        <name>substrate</name>
    </ligand>
</feature>
<dbReference type="Gene3D" id="3.40.50.720">
    <property type="entry name" value="NAD(P)-binding Rossmann-like Domain"/>
    <property type="match status" value="1"/>
</dbReference>
<dbReference type="SUPFAM" id="SSF55347">
    <property type="entry name" value="Glyceraldehyde-3-phosphate dehydrogenase-like, C-terminal domain"/>
    <property type="match status" value="1"/>
</dbReference>
<dbReference type="InterPro" id="IPR001282">
    <property type="entry name" value="G6P_DH"/>
</dbReference>
<comment type="function">
    <text evidence="6">Catalyzes the oxidation of glucose 6-phosphate to 6-phosphogluconolactone.</text>
</comment>
<keyword evidence="5 6" id="KW-0119">Carbohydrate metabolism</keyword>
<feature type="binding site" evidence="6">
    <location>
        <position position="198"/>
    </location>
    <ligand>
        <name>substrate</name>
    </ligand>
</feature>
<comment type="caution">
    <text evidence="6">Lacks conserved residue(s) required for the propagation of feature annotation.</text>
</comment>
<evidence type="ECO:0000313" key="10">
    <source>
        <dbReference type="Proteomes" id="UP000230922"/>
    </source>
</evidence>
<organism evidence="9 10">
    <name type="scientific">Candidatus Doudnabacteria bacterium CG10_big_fil_rev_8_21_14_0_10_42_18</name>
    <dbReference type="NCBI Taxonomy" id="1974552"/>
    <lineage>
        <taxon>Bacteria</taxon>
        <taxon>Candidatus Doudnaibacteriota</taxon>
    </lineage>
</organism>
<dbReference type="Proteomes" id="UP000230922">
    <property type="component" value="Unassembled WGS sequence"/>
</dbReference>
<evidence type="ECO:0000313" key="9">
    <source>
        <dbReference type="EMBL" id="PIR96186.1"/>
    </source>
</evidence>
<evidence type="ECO:0000256" key="1">
    <source>
        <dbReference type="ARBA" id="ARBA00004937"/>
    </source>
</evidence>
<feature type="binding site" evidence="6">
    <location>
        <position position="202"/>
    </location>
    <ligand>
        <name>substrate</name>
    </ligand>
</feature>
<sequence length="492" mass="56833">MNFGAYKLSRQLSPTILTIFGSTGDLSADYLVPALLHMDKHGLLPKNFKLVCVGRRELNTRGYLNFILEKSGKIKKISAKDKKNFLKHLIYFRGDFAENPEDFKDLAKILADHEMPGGKAKAHKCYNRLFYFATNPQQFASLTRILKSSGLLTACSEHERQTRVLVEKPFGFNLKSARALNNLLLKYFKEEQIYRIDHYVGKETVQNLMVARFANSLFEPLWNNRFIDHVEISVLEKDGVGGRANFYDRTGAIEDFLQNHILQMLALIAMDEPYQLTAEMIRDEKLRVLQSLAPYDLPKLKARLVKGQYAGYQKEIGRESGTETYFALKTYINLPRWAGVPFYLRTGKRLSKKLTQISIHFREPVRCLFEGCAPNILTFKIQPDESVYLHINNKIPGFGIRLHQGSLFFGYKKTFSGELPSAYERLLLDFIEGDQRLFIRSDEIEASWKFVDSITESPQFRKLPLYQYKPGTNGPKEAEEFMHKDAKEWWTS</sequence>
<dbReference type="GO" id="GO:0005829">
    <property type="term" value="C:cytosol"/>
    <property type="evidence" value="ECO:0007669"/>
    <property type="project" value="TreeGrafter"/>
</dbReference>
<reference evidence="10" key="1">
    <citation type="submission" date="2017-09" db="EMBL/GenBank/DDBJ databases">
        <title>Depth-based differentiation of microbial function through sediment-hosted aquifers and enrichment of novel symbionts in the deep terrestrial subsurface.</title>
        <authorList>
            <person name="Probst A.J."/>
            <person name="Ladd B."/>
            <person name="Jarett J.K."/>
            <person name="Geller-Mcgrath D.E."/>
            <person name="Sieber C.M.K."/>
            <person name="Emerson J.B."/>
            <person name="Anantharaman K."/>
            <person name="Thomas B.C."/>
            <person name="Malmstrom R."/>
            <person name="Stieglmeier M."/>
            <person name="Klingl A."/>
            <person name="Woyke T."/>
            <person name="Ryan C.M."/>
            <person name="Banfield J.F."/>
        </authorList>
    </citation>
    <scope>NUCLEOTIDE SEQUENCE [LARGE SCALE GENOMIC DNA]</scope>
</reference>
<feature type="binding site" evidence="6">
    <location>
        <position position="236"/>
    </location>
    <ligand>
        <name>substrate</name>
    </ligand>
</feature>
<dbReference type="Pfam" id="PF00479">
    <property type="entry name" value="G6PD_N"/>
    <property type="match status" value="1"/>
</dbReference>
<dbReference type="EMBL" id="PFAK01000044">
    <property type="protein sequence ID" value="PIR96186.1"/>
    <property type="molecule type" value="Genomic_DNA"/>
</dbReference>
<evidence type="ECO:0000256" key="5">
    <source>
        <dbReference type="ARBA" id="ARBA00023277"/>
    </source>
</evidence>
<gene>
    <name evidence="6 9" type="primary">zwf</name>
    <name evidence="9" type="ORF">COT92_02635</name>
</gene>
<evidence type="ECO:0000256" key="3">
    <source>
        <dbReference type="ARBA" id="ARBA00022857"/>
    </source>
</evidence>
<feature type="domain" description="Glucose-6-phosphate dehydrogenase C-terminal" evidence="8">
    <location>
        <begin position="209"/>
        <end position="490"/>
    </location>
</feature>
<feature type="domain" description="Glucose-6-phosphate dehydrogenase NAD-binding" evidence="7">
    <location>
        <begin position="19"/>
        <end position="207"/>
    </location>
</feature>
<feature type="binding site" evidence="6">
    <location>
        <begin position="95"/>
        <end position="96"/>
    </location>
    <ligand>
        <name>NADP(+)</name>
        <dbReference type="ChEBI" id="CHEBI:58349"/>
    </ligand>
</feature>
<comment type="caution">
    <text evidence="9">The sequence shown here is derived from an EMBL/GenBank/DDBJ whole genome shotgun (WGS) entry which is preliminary data.</text>
</comment>
<dbReference type="PRINTS" id="PR00079">
    <property type="entry name" value="G6PDHDRGNASE"/>
</dbReference>
<dbReference type="Pfam" id="PF02781">
    <property type="entry name" value="G6PD_C"/>
    <property type="match status" value="1"/>
</dbReference>
<evidence type="ECO:0000259" key="8">
    <source>
        <dbReference type="Pfam" id="PF02781"/>
    </source>
</evidence>
<dbReference type="SUPFAM" id="SSF51735">
    <property type="entry name" value="NAD(P)-binding Rossmann-fold domains"/>
    <property type="match status" value="1"/>
</dbReference>
<proteinExistence type="inferred from homology"/>
<comment type="pathway">
    <text evidence="1 6">Carbohydrate degradation; pentose phosphate pathway; D-ribulose 5-phosphate from D-glucose 6-phosphate (oxidative stage): step 1/3.</text>
</comment>
<dbReference type="EC" id="1.1.1.49" evidence="6"/>
<dbReference type="GO" id="GO:0050661">
    <property type="term" value="F:NADP binding"/>
    <property type="evidence" value="ECO:0007669"/>
    <property type="project" value="UniProtKB-UniRule"/>
</dbReference>
<keyword evidence="4 6" id="KW-0560">Oxidoreductase</keyword>
<dbReference type="InterPro" id="IPR022675">
    <property type="entry name" value="G6P_DH_C"/>
</dbReference>
<comment type="catalytic activity">
    <reaction evidence="6">
        <text>D-glucose 6-phosphate + NADP(+) = 6-phospho-D-glucono-1,5-lactone + NADPH + H(+)</text>
        <dbReference type="Rhea" id="RHEA:15841"/>
        <dbReference type="ChEBI" id="CHEBI:15378"/>
        <dbReference type="ChEBI" id="CHEBI:57783"/>
        <dbReference type="ChEBI" id="CHEBI:57955"/>
        <dbReference type="ChEBI" id="CHEBI:58349"/>
        <dbReference type="ChEBI" id="CHEBI:61548"/>
        <dbReference type="EC" id="1.1.1.49"/>
    </reaction>
</comment>
<keyword evidence="2 6" id="KW-0313">Glucose metabolism</keyword>
<protein>
    <recommendedName>
        <fullName evidence="6">Glucose-6-phosphate 1-dehydrogenase</fullName>
        <shortName evidence="6">G6PD</shortName>
        <ecNumber evidence="6">1.1.1.49</ecNumber>
    </recommendedName>
</protein>
<feature type="binding site" evidence="6">
    <location>
        <position position="55"/>
    </location>
    <ligand>
        <name>NADP(+)</name>
        <dbReference type="ChEBI" id="CHEBI:58349"/>
    </ligand>
</feature>
<accession>A0A2H0VAR7</accession>
<dbReference type="PANTHER" id="PTHR23429">
    <property type="entry name" value="GLUCOSE-6-PHOSPHATE 1-DEHYDROGENASE G6PD"/>
    <property type="match status" value="1"/>
</dbReference>
<dbReference type="HAMAP" id="MF_00966">
    <property type="entry name" value="G6PD"/>
    <property type="match status" value="1"/>
</dbReference>
<dbReference type="AlphaFoldDB" id="A0A2H0VAR7"/>
<dbReference type="InterPro" id="IPR036291">
    <property type="entry name" value="NAD(P)-bd_dom_sf"/>
</dbReference>
<dbReference type="PANTHER" id="PTHR23429:SF0">
    <property type="entry name" value="GLUCOSE-6-PHOSPHATE 1-DEHYDROGENASE"/>
    <property type="match status" value="1"/>
</dbReference>
<dbReference type="NCBIfam" id="TIGR00871">
    <property type="entry name" value="zwf"/>
    <property type="match status" value="1"/>
</dbReference>
<dbReference type="GO" id="GO:0009051">
    <property type="term" value="P:pentose-phosphate shunt, oxidative branch"/>
    <property type="evidence" value="ECO:0007669"/>
    <property type="project" value="TreeGrafter"/>
</dbReference>
<feature type="binding site" evidence="6">
    <location>
        <position position="168"/>
    </location>
    <ligand>
        <name>NADP(+)</name>
        <dbReference type="ChEBI" id="CHEBI:58349"/>
    </ligand>
</feature>
<evidence type="ECO:0000256" key="6">
    <source>
        <dbReference type="HAMAP-Rule" id="MF_00966"/>
    </source>
</evidence>